<dbReference type="Pfam" id="PF07702">
    <property type="entry name" value="UTRA"/>
    <property type="match status" value="1"/>
</dbReference>
<dbReference type="NCBIfam" id="TIGR02404">
    <property type="entry name" value="trehalos_R_Bsub"/>
    <property type="match status" value="1"/>
</dbReference>
<dbReference type="Gene3D" id="3.40.1410.10">
    <property type="entry name" value="Chorismate lyase-like"/>
    <property type="match status" value="1"/>
</dbReference>
<dbReference type="SUPFAM" id="SSF64288">
    <property type="entry name" value="Chorismate lyase-like"/>
    <property type="match status" value="1"/>
</dbReference>
<dbReference type="InterPro" id="IPR036388">
    <property type="entry name" value="WH-like_DNA-bd_sf"/>
</dbReference>
<dbReference type="STRING" id="1218173.BALCAV_0209945"/>
<dbReference type="EMBL" id="JALP01000009">
    <property type="protein sequence ID" value="THG92232.1"/>
    <property type="molecule type" value="Genomic_DNA"/>
</dbReference>
<dbReference type="Gene3D" id="1.10.10.10">
    <property type="entry name" value="Winged helix-like DNA-binding domain superfamily/Winged helix DNA-binding domain"/>
    <property type="match status" value="1"/>
</dbReference>
<dbReference type="SMART" id="SM00345">
    <property type="entry name" value="HTH_GNTR"/>
    <property type="match status" value="1"/>
</dbReference>
<keyword evidence="1" id="KW-0678">Repressor</keyword>
<dbReference type="GO" id="GO:0045892">
    <property type="term" value="P:negative regulation of DNA-templated transcription"/>
    <property type="evidence" value="ECO:0007669"/>
    <property type="project" value="TreeGrafter"/>
</dbReference>
<dbReference type="Proteomes" id="UP000297014">
    <property type="component" value="Unassembled WGS sequence"/>
</dbReference>
<keyword evidence="4" id="KW-0804">Transcription</keyword>
<dbReference type="InterPro" id="IPR000524">
    <property type="entry name" value="Tscrpt_reg_HTH_GntR"/>
</dbReference>
<evidence type="ECO:0000313" key="9">
    <source>
        <dbReference type="Proteomes" id="UP000002754"/>
    </source>
</evidence>
<name>A0A094WKU5_ALKAL</name>
<dbReference type="GO" id="GO:0003677">
    <property type="term" value="F:DNA binding"/>
    <property type="evidence" value="ECO:0007669"/>
    <property type="project" value="UniProtKB-UniRule"/>
</dbReference>
<evidence type="ECO:0000256" key="5">
    <source>
        <dbReference type="NCBIfam" id="TIGR02404"/>
    </source>
</evidence>
<dbReference type="CDD" id="cd07377">
    <property type="entry name" value="WHTH_GntR"/>
    <property type="match status" value="1"/>
</dbReference>
<dbReference type="GO" id="GO:0003700">
    <property type="term" value="F:DNA-binding transcription factor activity"/>
    <property type="evidence" value="ECO:0007669"/>
    <property type="project" value="UniProtKB-UniRule"/>
</dbReference>
<reference evidence="8 10" key="2">
    <citation type="submission" date="2014-01" db="EMBL/GenBank/DDBJ databases">
        <title>Draft genome sequencing of Bacillus alcalophilus CGMCC 1.3604.</title>
        <authorList>
            <person name="Yang J."/>
            <person name="Diao L."/>
            <person name="Yang S."/>
        </authorList>
    </citation>
    <scope>NUCLEOTIDE SEQUENCE [LARGE SCALE GENOMIC DNA]</scope>
    <source>
        <strain evidence="8 10">CGMCC 1.3604</strain>
    </source>
</reference>
<keyword evidence="3" id="KW-0238">DNA-binding</keyword>
<dbReference type="AlphaFoldDB" id="A0A094WKU5"/>
<dbReference type="SUPFAM" id="SSF46785">
    <property type="entry name" value="Winged helix' DNA-binding domain"/>
    <property type="match status" value="1"/>
</dbReference>
<dbReference type="InterPro" id="IPR011663">
    <property type="entry name" value="UTRA"/>
</dbReference>
<protein>
    <recommendedName>
        <fullName evidence="5">Trehalose operon repressor</fullName>
    </recommendedName>
</protein>
<dbReference type="InterPro" id="IPR036390">
    <property type="entry name" value="WH_DNA-bd_sf"/>
</dbReference>
<evidence type="ECO:0000256" key="4">
    <source>
        <dbReference type="ARBA" id="ARBA00023163"/>
    </source>
</evidence>
<dbReference type="SMART" id="SM00866">
    <property type="entry name" value="UTRA"/>
    <property type="match status" value="1"/>
</dbReference>
<dbReference type="PROSITE" id="PS50949">
    <property type="entry name" value="HTH_GNTR"/>
    <property type="match status" value="1"/>
</dbReference>
<dbReference type="FunFam" id="3.40.1410.10:FF:000008">
    <property type="entry name" value="Transcriptional regulator, GntR family"/>
    <property type="match status" value="1"/>
</dbReference>
<evidence type="ECO:0000259" key="6">
    <source>
        <dbReference type="PROSITE" id="PS50949"/>
    </source>
</evidence>
<dbReference type="OrthoDB" id="9816541at2"/>
<keyword evidence="2" id="KW-0805">Transcription regulation</keyword>
<keyword evidence="9" id="KW-1185">Reference proteome</keyword>
<dbReference type="eggNOG" id="COG2188">
    <property type="taxonomic scope" value="Bacteria"/>
</dbReference>
<sequence length="237" mass="27643">MKRNKFKLIYEHLKNDIQQGFYQKNDYLPSEHELVESFQASRETIRKALKLLSEHGYIQKIQGKGSLVLNNPKIQFPVTGLVSFKELAKSIGNKSKTEVISLHDKPIIEPLLDGVFNQNDRVWEIIRVRQIDGENIILDKDFLLKSHVPTITKEQCEHSIYQYVENELGLAISFAKKEITVEDVTEEDKNLLDLEGFSNIVVVRSLVYLEDASLFQYTESRHRTDKFRFVDFARRIK</sequence>
<comment type="caution">
    <text evidence="7">The sequence shown here is derived from an EMBL/GenBank/DDBJ whole genome shotgun (WGS) entry which is preliminary data.</text>
</comment>
<dbReference type="InterPro" id="IPR050679">
    <property type="entry name" value="Bact_HTH_transcr_reg"/>
</dbReference>
<evidence type="ECO:0000313" key="7">
    <source>
        <dbReference type="EMBL" id="KGA97481.1"/>
    </source>
</evidence>
<dbReference type="RefSeq" id="WP_003321915.1">
    <property type="nucleotide sequence ID" value="NZ_ALPT02000028.1"/>
</dbReference>
<reference evidence="7 9" key="1">
    <citation type="journal article" date="2014" name="Genome Announc.">
        <title>Draft Genome Sequence of Bacillus alcalophilus AV1934, a Classic Alkaliphile Isolated from Human Feces in 1934.</title>
        <authorList>
            <person name="Attie O."/>
            <person name="Jayaprakash A."/>
            <person name="Shah H."/>
            <person name="Paulsen I.T."/>
            <person name="Morino M."/>
            <person name="Takahashi Y."/>
            <person name="Narumi I."/>
            <person name="Sachidanandam R."/>
            <person name="Satoh K."/>
            <person name="Ito M."/>
            <person name="Krulwich T.A."/>
        </authorList>
    </citation>
    <scope>NUCLEOTIDE SEQUENCE [LARGE SCALE GENOMIC DNA]</scope>
    <source>
        <strain evidence="7 9">AV1934</strain>
    </source>
</reference>
<dbReference type="PANTHER" id="PTHR44846:SF12">
    <property type="entry name" value="HTH-TYPE TRANSCRIPTIONAL REGULATOR TRER"/>
    <property type="match status" value="1"/>
</dbReference>
<dbReference type="Proteomes" id="UP000002754">
    <property type="component" value="Unassembled WGS sequence"/>
</dbReference>
<dbReference type="InterPro" id="IPR028978">
    <property type="entry name" value="Chorismate_lyase_/UTRA_dom_sf"/>
</dbReference>
<dbReference type="PANTHER" id="PTHR44846">
    <property type="entry name" value="MANNOSYL-D-GLYCERATE TRANSPORT/METABOLISM SYSTEM REPRESSOR MNGR-RELATED"/>
    <property type="match status" value="1"/>
</dbReference>
<evidence type="ECO:0000313" key="8">
    <source>
        <dbReference type="EMBL" id="THG92232.1"/>
    </source>
</evidence>
<dbReference type="PRINTS" id="PR00035">
    <property type="entry name" value="HTHGNTR"/>
</dbReference>
<organism evidence="7 9">
    <name type="scientific">Alkalihalobacillus alcalophilus ATCC 27647 = CGMCC 1.3604</name>
    <dbReference type="NCBI Taxonomy" id="1218173"/>
    <lineage>
        <taxon>Bacteria</taxon>
        <taxon>Bacillati</taxon>
        <taxon>Bacillota</taxon>
        <taxon>Bacilli</taxon>
        <taxon>Bacillales</taxon>
        <taxon>Bacillaceae</taxon>
        <taxon>Alkalihalobacillus</taxon>
    </lineage>
</organism>
<evidence type="ECO:0000256" key="2">
    <source>
        <dbReference type="ARBA" id="ARBA00023015"/>
    </source>
</evidence>
<dbReference type="InterPro" id="IPR012770">
    <property type="entry name" value="TreR"/>
</dbReference>
<feature type="domain" description="HTH gntR-type" evidence="6">
    <location>
        <begin position="3"/>
        <end position="71"/>
    </location>
</feature>
<evidence type="ECO:0000256" key="3">
    <source>
        <dbReference type="ARBA" id="ARBA00023125"/>
    </source>
</evidence>
<gene>
    <name evidence="8" type="ORF">AJ85_13735</name>
    <name evidence="7" type="ORF">BALCAV_0209945</name>
</gene>
<evidence type="ECO:0000313" key="10">
    <source>
        <dbReference type="Proteomes" id="UP000297014"/>
    </source>
</evidence>
<proteinExistence type="predicted"/>
<evidence type="ECO:0000256" key="1">
    <source>
        <dbReference type="ARBA" id="ARBA00022491"/>
    </source>
</evidence>
<dbReference type="EMBL" id="ALPT02000028">
    <property type="protein sequence ID" value="KGA97481.1"/>
    <property type="molecule type" value="Genomic_DNA"/>
</dbReference>
<accession>A0A094WKU5</accession>
<dbReference type="Pfam" id="PF00392">
    <property type="entry name" value="GntR"/>
    <property type="match status" value="1"/>
</dbReference>